<evidence type="ECO:0000313" key="1">
    <source>
        <dbReference type="EMBL" id="KAJ8473282.1"/>
    </source>
</evidence>
<dbReference type="EMBL" id="JAPEVG010000228">
    <property type="protein sequence ID" value="KAJ8473282.1"/>
    <property type="molecule type" value="Genomic_DNA"/>
</dbReference>
<gene>
    <name evidence="1" type="ORF">ONZ51_g7965</name>
</gene>
<sequence length="337" mass="36977">MLRIARDYNMAIAGTPSFPVIPEVPPYKDPSAGDIIIRTSDGVDFHVSRRRLAVLNARLDGSLPSTFPSDPKSKPSISVSETSAVWEKFLRVCLVDEELSYALDDISSLVETGLKYGIPAIATRMRYALVGPTALEKEPFRVFLMASAYGLRDVALVAARRTLRLEAIDHEAFGALKDVSGLDYLELLKYRSQCGEAARAVVSPPQQRGNAFKLPGWIAEHPEHWSLLAVTCTARCASDTRTVSVTEVEGQPTTTYVCVRKSWIAYLDALGKTLERRPWGPGASDPELLEPVIVSAVNCQTCAKSMFRSAMGFAKVVEARVEQAVGEVRMLTDVRTL</sequence>
<protein>
    <recommendedName>
        <fullName evidence="3">BTB domain-containing protein</fullName>
    </recommendedName>
</protein>
<comment type="caution">
    <text evidence="1">The sequence shown here is derived from an EMBL/GenBank/DDBJ whole genome shotgun (WGS) entry which is preliminary data.</text>
</comment>
<name>A0AAD7TPL1_9APHY</name>
<evidence type="ECO:0000313" key="2">
    <source>
        <dbReference type="Proteomes" id="UP001215151"/>
    </source>
</evidence>
<keyword evidence="2" id="KW-1185">Reference proteome</keyword>
<dbReference type="AlphaFoldDB" id="A0AAD7TPL1"/>
<dbReference type="Proteomes" id="UP001215151">
    <property type="component" value="Unassembled WGS sequence"/>
</dbReference>
<organism evidence="1 2">
    <name type="scientific">Trametes cubensis</name>
    <dbReference type="NCBI Taxonomy" id="1111947"/>
    <lineage>
        <taxon>Eukaryota</taxon>
        <taxon>Fungi</taxon>
        <taxon>Dikarya</taxon>
        <taxon>Basidiomycota</taxon>
        <taxon>Agaricomycotina</taxon>
        <taxon>Agaricomycetes</taxon>
        <taxon>Polyporales</taxon>
        <taxon>Polyporaceae</taxon>
        <taxon>Trametes</taxon>
    </lineage>
</organism>
<reference evidence="1" key="1">
    <citation type="submission" date="2022-11" db="EMBL/GenBank/DDBJ databases">
        <title>Genome Sequence of Cubamyces cubensis.</title>
        <authorList>
            <person name="Buettner E."/>
        </authorList>
    </citation>
    <scope>NUCLEOTIDE SEQUENCE</scope>
    <source>
        <strain evidence="1">MPL-01</strain>
    </source>
</reference>
<accession>A0AAD7TPL1</accession>
<evidence type="ECO:0008006" key="3">
    <source>
        <dbReference type="Google" id="ProtNLM"/>
    </source>
</evidence>
<proteinExistence type="predicted"/>